<dbReference type="Pfam" id="PF13676">
    <property type="entry name" value="TIR_2"/>
    <property type="match status" value="1"/>
</dbReference>
<evidence type="ECO:0000313" key="4">
    <source>
        <dbReference type="Proteomes" id="UP001272940"/>
    </source>
</evidence>
<organism evidence="3 4">
    <name type="scientific">Brevundimonas vesicularis</name>
    <name type="common">Pseudomonas vesicularis</name>
    <dbReference type="NCBI Taxonomy" id="41276"/>
    <lineage>
        <taxon>Bacteria</taxon>
        <taxon>Pseudomonadati</taxon>
        <taxon>Pseudomonadota</taxon>
        <taxon>Alphaproteobacteria</taxon>
        <taxon>Caulobacterales</taxon>
        <taxon>Caulobacteraceae</taxon>
        <taxon>Brevundimonas</taxon>
    </lineage>
</organism>
<dbReference type="InterPro" id="IPR035897">
    <property type="entry name" value="Toll_tir_struct_dom_sf"/>
</dbReference>
<keyword evidence="3" id="KW-0675">Receptor</keyword>
<reference evidence="3 4" key="1">
    <citation type="journal article" date="2023" name="FEMS Microbes">
        <title>Whole genomes of deep-sea sponge-associated bacteria exhibit high novel natural product potential.</title>
        <authorList>
            <person name="Hesketh-Best P.J."/>
            <person name="January G.G."/>
            <person name="Koch M.J."/>
            <person name="Warburton P.J."/>
            <person name="Howell K.L."/>
            <person name="Upton M."/>
        </authorList>
    </citation>
    <scope>NUCLEOTIDE SEQUENCE [LARGE SCALE GENOMIC DNA]</scope>
    <source>
        <strain evidence="3 4">PC206-O</strain>
    </source>
</reference>
<gene>
    <name evidence="3" type="ORF">NJD11_10340</name>
</gene>
<dbReference type="Proteomes" id="UP001272940">
    <property type="component" value="Unassembled WGS sequence"/>
</dbReference>
<feature type="compositionally biased region" description="Basic residues" evidence="1">
    <location>
        <begin position="196"/>
        <end position="205"/>
    </location>
</feature>
<dbReference type="EMBL" id="JAMYEC010000005">
    <property type="protein sequence ID" value="MDX2335332.1"/>
    <property type="molecule type" value="Genomic_DNA"/>
</dbReference>
<name>A0ABU4KR85_BREVE</name>
<proteinExistence type="predicted"/>
<dbReference type="InterPro" id="IPR000157">
    <property type="entry name" value="TIR_dom"/>
</dbReference>
<dbReference type="RefSeq" id="WP_319078685.1">
    <property type="nucleotide sequence ID" value="NZ_JAMYEC010000005.1"/>
</dbReference>
<protein>
    <submittedName>
        <fullName evidence="3">Toll/interleukin-1 receptor domain-containing protein</fullName>
    </submittedName>
</protein>
<dbReference type="Gene3D" id="3.40.50.10140">
    <property type="entry name" value="Toll/interleukin-1 receptor homology (TIR) domain"/>
    <property type="match status" value="1"/>
</dbReference>
<evidence type="ECO:0000313" key="3">
    <source>
        <dbReference type="EMBL" id="MDX2335332.1"/>
    </source>
</evidence>
<keyword evidence="4" id="KW-1185">Reference proteome</keyword>
<comment type="caution">
    <text evidence="3">The sequence shown here is derived from an EMBL/GenBank/DDBJ whole genome shotgun (WGS) entry which is preliminary data.</text>
</comment>
<feature type="region of interest" description="Disordered" evidence="1">
    <location>
        <begin position="174"/>
        <end position="205"/>
    </location>
</feature>
<sequence length="205" mass="23687">MLAFALALDSALSALTDRFDIFLSHSVRDASLVMGVKRILEEAGKTVYVDWISDPNLDRNAVTGATAERLRHRMRKCDACFYLFSRHSRRSRWMPWELGFFDGHNGNVAILPLIPPTGELDFTGEEYLEIYPKIDFANLSGSPSIFVNQVRRTEMGSYKSYDEWRRGADKLRPTTYTRIPGLPSRRRPGSVDAKHHAQRRRRRRR</sequence>
<dbReference type="SUPFAM" id="SSF52200">
    <property type="entry name" value="Toll/Interleukin receptor TIR domain"/>
    <property type="match status" value="1"/>
</dbReference>
<evidence type="ECO:0000256" key="1">
    <source>
        <dbReference type="SAM" id="MobiDB-lite"/>
    </source>
</evidence>
<accession>A0ABU4KR85</accession>
<evidence type="ECO:0000259" key="2">
    <source>
        <dbReference type="Pfam" id="PF13676"/>
    </source>
</evidence>
<feature type="domain" description="TIR" evidence="2">
    <location>
        <begin position="21"/>
        <end position="116"/>
    </location>
</feature>